<dbReference type="EMBL" id="JARKIE010000171">
    <property type="protein sequence ID" value="KAJ7671870.1"/>
    <property type="molecule type" value="Genomic_DNA"/>
</dbReference>
<gene>
    <name evidence="2" type="ORF">B0H17DRAFT_192833</name>
</gene>
<reference evidence="2" key="1">
    <citation type="submission" date="2023-03" db="EMBL/GenBank/DDBJ databases">
        <title>Massive genome expansion in bonnet fungi (Mycena s.s.) driven by repeated elements and novel gene families across ecological guilds.</title>
        <authorList>
            <consortium name="Lawrence Berkeley National Laboratory"/>
            <person name="Harder C.B."/>
            <person name="Miyauchi S."/>
            <person name="Viragh M."/>
            <person name="Kuo A."/>
            <person name="Thoen E."/>
            <person name="Andreopoulos B."/>
            <person name="Lu D."/>
            <person name="Skrede I."/>
            <person name="Drula E."/>
            <person name="Henrissat B."/>
            <person name="Morin E."/>
            <person name="Kohler A."/>
            <person name="Barry K."/>
            <person name="LaButti K."/>
            <person name="Morin E."/>
            <person name="Salamov A."/>
            <person name="Lipzen A."/>
            <person name="Mereny Z."/>
            <person name="Hegedus B."/>
            <person name="Baldrian P."/>
            <person name="Stursova M."/>
            <person name="Weitz H."/>
            <person name="Taylor A."/>
            <person name="Grigoriev I.V."/>
            <person name="Nagy L.G."/>
            <person name="Martin F."/>
            <person name="Kauserud H."/>
        </authorList>
    </citation>
    <scope>NUCLEOTIDE SEQUENCE</scope>
    <source>
        <strain evidence="2">CBHHK067</strain>
    </source>
</reference>
<feature type="compositionally biased region" description="Polar residues" evidence="1">
    <location>
        <begin position="56"/>
        <end position="68"/>
    </location>
</feature>
<proteinExistence type="predicted"/>
<evidence type="ECO:0000313" key="2">
    <source>
        <dbReference type="EMBL" id="KAJ7671870.1"/>
    </source>
</evidence>
<dbReference type="Proteomes" id="UP001221757">
    <property type="component" value="Unassembled WGS sequence"/>
</dbReference>
<evidence type="ECO:0008006" key="4">
    <source>
        <dbReference type="Google" id="ProtNLM"/>
    </source>
</evidence>
<keyword evidence="3" id="KW-1185">Reference proteome</keyword>
<dbReference type="SUPFAM" id="SSF53474">
    <property type="entry name" value="alpha/beta-Hydrolases"/>
    <property type="match status" value="1"/>
</dbReference>
<accession>A0AAD7D029</accession>
<sequence>MILTLGGRVRGPNHRAPIYTRRRSLDPVLRCHTLNTLSSCPMASSSYTPMAGPRELQTTRPLSSSTAPGSMDVRLRCSHTAPHLIIAVSDGFVPLHEYAHKHNLRTVLWNRRDYHGSTKYTDDELADMNAGRKIFHDRLAVQTAWFLEHFIKHENTPKVAANRTAGGFIIMGWSSGCPTVLAPFADPAVFPAGLYDTVEPYLRSLVLYDPSFGALGYPPPEVEGMYNPFNDPQATTDHQVFVNFQRWVTSYYQHPDITTGSPSGLSFEKFTNKRTISRWTADELAKCCEELPVIRSRTPPFVRFNVFEYN</sequence>
<dbReference type="InterPro" id="IPR029058">
    <property type="entry name" value="AB_hydrolase_fold"/>
</dbReference>
<name>A0AAD7D029_MYCRO</name>
<comment type="caution">
    <text evidence="2">The sequence shown here is derived from an EMBL/GenBank/DDBJ whole genome shotgun (WGS) entry which is preliminary data.</text>
</comment>
<dbReference type="AlphaFoldDB" id="A0AAD7D029"/>
<evidence type="ECO:0000313" key="3">
    <source>
        <dbReference type="Proteomes" id="UP001221757"/>
    </source>
</evidence>
<organism evidence="2 3">
    <name type="scientific">Mycena rosella</name>
    <name type="common">Pink bonnet</name>
    <name type="synonym">Agaricus rosellus</name>
    <dbReference type="NCBI Taxonomy" id="1033263"/>
    <lineage>
        <taxon>Eukaryota</taxon>
        <taxon>Fungi</taxon>
        <taxon>Dikarya</taxon>
        <taxon>Basidiomycota</taxon>
        <taxon>Agaricomycotina</taxon>
        <taxon>Agaricomycetes</taxon>
        <taxon>Agaricomycetidae</taxon>
        <taxon>Agaricales</taxon>
        <taxon>Marasmiineae</taxon>
        <taxon>Mycenaceae</taxon>
        <taxon>Mycena</taxon>
    </lineage>
</organism>
<evidence type="ECO:0000256" key="1">
    <source>
        <dbReference type="SAM" id="MobiDB-lite"/>
    </source>
</evidence>
<feature type="region of interest" description="Disordered" evidence="1">
    <location>
        <begin position="45"/>
        <end position="69"/>
    </location>
</feature>
<protein>
    <recommendedName>
        <fullName evidence="4">AB hydrolase-1 domain-containing protein</fullName>
    </recommendedName>
</protein>